<sequence length="403" mass="44496">MRTKAIKFKNADDFELSARLELPIGEKPRRFAIFAHCFTCGKNAKAATNISRELTQNGFGVLRFDFTGLGQSEGEFEDTGFTTNVEDIISAAKFLEEFYFSPTLLVGHSLGGTAVIHASAKVESVKAICTIGAPAEASHVLHVIGHSREEIEKNGKASVSIADRPFMIGQKFLSDLEKHSSESVLNKLRKAILIMHSPQDSVVEIENAAALFKAAHHPKSFISLDGANHLLTKQEDAEYASSVLGAWVKRYIPEVEEPFTTENHTAVQLGSDGFTTEIIAGEHRFLADEPKSVGGNNLGPSPYQLLNAALGACTAMTIKMYADRKKWDLTKVTVHLDHSSEYAKDSSNPEAKKSRIDTFNRYLEVEGDLDDEKRARLLEIANKCPVHRTLTESDVKVETRYLE</sequence>
<dbReference type="Gene3D" id="3.40.50.1820">
    <property type="entry name" value="alpha/beta hydrolase"/>
    <property type="match status" value="1"/>
</dbReference>
<proteinExistence type="predicted"/>
<evidence type="ECO:0000313" key="2">
    <source>
        <dbReference type="EMBL" id="NEN24768.1"/>
    </source>
</evidence>
<dbReference type="Gene3D" id="3.30.300.20">
    <property type="match status" value="1"/>
</dbReference>
<dbReference type="InterPro" id="IPR015946">
    <property type="entry name" value="KH_dom-like_a/b"/>
</dbReference>
<dbReference type="SUPFAM" id="SSF53474">
    <property type="entry name" value="alpha/beta-Hydrolases"/>
    <property type="match status" value="1"/>
</dbReference>
<feature type="domain" description="Serine aminopeptidase S33" evidence="1">
    <location>
        <begin position="42"/>
        <end position="131"/>
    </location>
</feature>
<name>A0A7K3WT97_9FLAO</name>
<dbReference type="Proteomes" id="UP000486602">
    <property type="component" value="Unassembled WGS sequence"/>
</dbReference>
<dbReference type="Pfam" id="PF02566">
    <property type="entry name" value="OsmC"/>
    <property type="match status" value="1"/>
</dbReference>
<dbReference type="PANTHER" id="PTHR39624:SF2">
    <property type="entry name" value="OSMC-LIKE PROTEIN"/>
    <property type="match status" value="1"/>
</dbReference>
<evidence type="ECO:0000313" key="3">
    <source>
        <dbReference type="Proteomes" id="UP000486602"/>
    </source>
</evidence>
<dbReference type="EMBL" id="JAAGVY010000032">
    <property type="protein sequence ID" value="NEN24768.1"/>
    <property type="molecule type" value="Genomic_DNA"/>
</dbReference>
<keyword evidence="3" id="KW-1185">Reference proteome</keyword>
<gene>
    <name evidence="2" type="ORF">G3O08_14780</name>
</gene>
<dbReference type="InterPro" id="IPR029058">
    <property type="entry name" value="AB_hydrolase_fold"/>
</dbReference>
<dbReference type="InterPro" id="IPR036102">
    <property type="entry name" value="OsmC/Ohrsf"/>
</dbReference>
<comment type="caution">
    <text evidence="2">The sequence shown here is derived from an EMBL/GenBank/DDBJ whole genome shotgun (WGS) entry which is preliminary data.</text>
</comment>
<dbReference type="PANTHER" id="PTHR39624">
    <property type="entry name" value="PROTEIN INVOLVED IN RIMO-MEDIATED BETA-METHYLTHIOLATION OF RIBOSOMAL PROTEIN S12 YCAO"/>
    <property type="match status" value="1"/>
</dbReference>
<protein>
    <submittedName>
        <fullName evidence="2">OsmC family protein</fullName>
    </submittedName>
</protein>
<accession>A0A7K3WT97</accession>
<organism evidence="2 3">
    <name type="scientific">Cryomorpha ignava</name>
    <dbReference type="NCBI Taxonomy" id="101383"/>
    <lineage>
        <taxon>Bacteria</taxon>
        <taxon>Pseudomonadati</taxon>
        <taxon>Bacteroidota</taxon>
        <taxon>Flavobacteriia</taxon>
        <taxon>Flavobacteriales</taxon>
        <taxon>Cryomorphaceae</taxon>
        <taxon>Cryomorpha</taxon>
    </lineage>
</organism>
<dbReference type="SUPFAM" id="SSF82784">
    <property type="entry name" value="OsmC-like"/>
    <property type="match status" value="1"/>
</dbReference>
<dbReference type="InterPro" id="IPR022742">
    <property type="entry name" value="Hydrolase_4"/>
</dbReference>
<dbReference type="Pfam" id="PF12146">
    <property type="entry name" value="Hydrolase_4"/>
    <property type="match status" value="1"/>
</dbReference>
<dbReference type="InterPro" id="IPR003718">
    <property type="entry name" value="OsmC/Ohr_fam"/>
</dbReference>
<dbReference type="RefSeq" id="WP_163286160.1">
    <property type="nucleotide sequence ID" value="NZ_JAAGVY010000032.1"/>
</dbReference>
<reference evidence="2 3" key="1">
    <citation type="submission" date="2020-02" db="EMBL/GenBank/DDBJ databases">
        <title>Out from the shadows clarifying the taxonomy of the family Cryomorphaceae and related taxa by utilizing the GTDB taxonomic framework.</title>
        <authorList>
            <person name="Bowman J.P."/>
        </authorList>
    </citation>
    <scope>NUCLEOTIDE SEQUENCE [LARGE SCALE GENOMIC DNA]</scope>
    <source>
        <strain evidence="2 3">QSSC 1-22</strain>
    </source>
</reference>
<dbReference type="AlphaFoldDB" id="A0A7K3WT97"/>
<evidence type="ECO:0000259" key="1">
    <source>
        <dbReference type="Pfam" id="PF12146"/>
    </source>
</evidence>